<keyword evidence="2 8" id="KW-0963">Cytoplasm</keyword>
<comment type="catalytic activity">
    <reaction evidence="7 8">
        <text>cytidine(34) in tRNA(Ile2) + L-lysine + ATP = lysidine(34) in tRNA(Ile2) + AMP + diphosphate + H(+)</text>
        <dbReference type="Rhea" id="RHEA:43744"/>
        <dbReference type="Rhea" id="RHEA-COMP:10625"/>
        <dbReference type="Rhea" id="RHEA-COMP:10670"/>
        <dbReference type="ChEBI" id="CHEBI:15378"/>
        <dbReference type="ChEBI" id="CHEBI:30616"/>
        <dbReference type="ChEBI" id="CHEBI:32551"/>
        <dbReference type="ChEBI" id="CHEBI:33019"/>
        <dbReference type="ChEBI" id="CHEBI:82748"/>
        <dbReference type="ChEBI" id="CHEBI:83665"/>
        <dbReference type="ChEBI" id="CHEBI:456215"/>
        <dbReference type="EC" id="6.3.4.19"/>
    </reaction>
</comment>
<organism evidence="10 11">
    <name type="scientific">Methylomarinovum tepidoasis</name>
    <dbReference type="NCBI Taxonomy" id="2840183"/>
    <lineage>
        <taxon>Bacteria</taxon>
        <taxon>Pseudomonadati</taxon>
        <taxon>Pseudomonadota</taxon>
        <taxon>Gammaproteobacteria</taxon>
        <taxon>Methylococcales</taxon>
        <taxon>Methylothermaceae</taxon>
        <taxon>Methylomarinovum</taxon>
    </lineage>
</organism>
<dbReference type="Pfam" id="PF11734">
    <property type="entry name" value="TilS_C"/>
    <property type="match status" value="1"/>
</dbReference>
<evidence type="ECO:0000259" key="9">
    <source>
        <dbReference type="SMART" id="SM00977"/>
    </source>
</evidence>
<dbReference type="KEGG" id="meiy:MIN45_P0738"/>
<dbReference type="GO" id="GO:0005524">
    <property type="term" value="F:ATP binding"/>
    <property type="evidence" value="ECO:0007669"/>
    <property type="project" value="UniProtKB-UniRule"/>
</dbReference>
<evidence type="ECO:0000256" key="1">
    <source>
        <dbReference type="ARBA" id="ARBA00004496"/>
    </source>
</evidence>
<evidence type="ECO:0000256" key="2">
    <source>
        <dbReference type="ARBA" id="ARBA00022490"/>
    </source>
</evidence>
<dbReference type="EMBL" id="AP024718">
    <property type="protein sequence ID" value="BCX88369.1"/>
    <property type="molecule type" value="Genomic_DNA"/>
</dbReference>
<protein>
    <recommendedName>
        <fullName evidence="8">tRNA(Ile)-lysidine synthase</fullName>
        <ecNumber evidence="8">6.3.4.19</ecNumber>
    </recommendedName>
    <alternativeName>
        <fullName evidence="8">tRNA(Ile)-2-lysyl-cytidine synthase</fullName>
    </alternativeName>
    <alternativeName>
        <fullName evidence="8">tRNA(Ile)-lysidine synthetase</fullName>
    </alternativeName>
</protein>
<dbReference type="InterPro" id="IPR015262">
    <property type="entry name" value="tRNA_Ile_lys_synt_subst-bd"/>
</dbReference>
<dbReference type="Gene3D" id="1.20.59.20">
    <property type="match status" value="1"/>
</dbReference>
<dbReference type="SMART" id="SM00977">
    <property type="entry name" value="TilS_C"/>
    <property type="match status" value="1"/>
</dbReference>
<proteinExistence type="inferred from homology"/>
<evidence type="ECO:0000256" key="8">
    <source>
        <dbReference type="HAMAP-Rule" id="MF_01161"/>
    </source>
</evidence>
<evidence type="ECO:0000313" key="10">
    <source>
        <dbReference type="EMBL" id="BCX88369.1"/>
    </source>
</evidence>
<name>A0AAU9C5C8_9GAMM</name>
<evidence type="ECO:0000256" key="4">
    <source>
        <dbReference type="ARBA" id="ARBA00022694"/>
    </source>
</evidence>
<evidence type="ECO:0000313" key="11">
    <source>
        <dbReference type="Proteomes" id="UP001321450"/>
    </source>
</evidence>
<evidence type="ECO:0000256" key="5">
    <source>
        <dbReference type="ARBA" id="ARBA00022741"/>
    </source>
</evidence>
<comment type="similarity">
    <text evidence="8">Belongs to the tRNA(Ile)-lysidine synthase family.</text>
</comment>
<dbReference type="GO" id="GO:0032267">
    <property type="term" value="F:tRNA(Ile)-lysidine synthase activity"/>
    <property type="evidence" value="ECO:0007669"/>
    <property type="project" value="UniProtKB-EC"/>
</dbReference>
<keyword evidence="6 8" id="KW-0067">ATP-binding</keyword>
<dbReference type="CDD" id="cd01992">
    <property type="entry name" value="TilS_N"/>
    <property type="match status" value="1"/>
</dbReference>
<dbReference type="GO" id="GO:0006400">
    <property type="term" value="P:tRNA modification"/>
    <property type="evidence" value="ECO:0007669"/>
    <property type="project" value="UniProtKB-UniRule"/>
</dbReference>
<dbReference type="InterPro" id="IPR014729">
    <property type="entry name" value="Rossmann-like_a/b/a_fold"/>
</dbReference>
<evidence type="ECO:0000256" key="3">
    <source>
        <dbReference type="ARBA" id="ARBA00022598"/>
    </source>
</evidence>
<keyword evidence="4 8" id="KW-0819">tRNA processing</keyword>
<evidence type="ECO:0000256" key="6">
    <source>
        <dbReference type="ARBA" id="ARBA00022840"/>
    </source>
</evidence>
<reference evidence="11" key="1">
    <citation type="journal article" date="2024" name="Int. J. Syst. Evol. Microbiol.">
        <title>Methylomarinovum tepidoasis sp. nov., a moderately thermophilic methanotroph of the family Methylothermaceae isolated from a deep-sea hydrothermal field.</title>
        <authorList>
            <person name="Hirayama H."/>
            <person name="Takaki Y."/>
            <person name="Abe M."/>
            <person name="Miyazaki M."/>
            <person name="Uematsu K."/>
            <person name="Matsui Y."/>
            <person name="Takai K."/>
        </authorList>
    </citation>
    <scope>NUCLEOTIDE SEQUENCE [LARGE SCALE GENOMIC DNA]</scope>
    <source>
        <strain evidence="11">IN45</strain>
    </source>
</reference>
<comment type="function">
    <text evidence="8">Ligates lysine onto the cytidine present at position 34 of the AUA codon-specific tRNA(Ile) that contains the anticodon CAU, in an ATP-dependent manner. Cytidine is converted to lysidine, thus changing the amino acid specificity of the tRNA from methionine to isoleucine.</text>
</comment>
<dbReference type="SUPFAM" id="SSF82829">
    <property type="entry name" value="MesJ substrate recognition domain-like"/>
    <property type="match status" value="1"/>
</dbReference>
<evidence type="ECO:0000256" key="7">
    <source>
        <dbReference type="ARBA" id="ARBA00048539"/>
    </source>
</evidence>
<accession>A0AAU9C5C8</accession>
<comment type="subcellular location">
    <subcellularLocation>
        <location evidence="1 8">Cytoplasm</location>
    </subcellularLocation>
</comment>
<dbReference type="InterPro" id="IPR012796">
    <property type="entry name" value="Lysidine-tRNA-synth_C"/>
</dbReference>
<dbReference type="SUPFAM" id="SSF56037">
    <property type="entry name" value="PheT/TilS domain"/>
    <property type="match status" value="1"/>
</dbReference>
<dbReference type="NCBIfam" id="TIGR02433">
    <property type="entry name" value="lysidine_TilS_C"/>
    <property type="match status" value="1"/>
</dbReference>
<dbReference type="Pfam" id="PF01171">
    <property type="entry name" value="ATP_bind_3"/>
    <property type="match status" value="1"/>
</dbReference>
<sequence length="440" mass="49688">MNELRQRLHRFLSAHPARRYWIGYSGGLDSHVLLHLCAELRPETGLVFAAVHVNHRLHPDADLWQAHCRTVCEHLAMPFQAAVVDARPAAGESPEEAARRARYRAFTATLQVGEALLLAQHQDDQAETVLLQLLRGAGPAGLAGMPASAPLGAGRLLRPFLDIPRRTLQDHAQAQGLNWIDDPSNADTRYDRNFLRHRVMPLLRRRWPACARTLARSARHCGETVALLEKETNLALETLVAADGSLDFASLTTRPEPQRRGLLRAWLKRQGARPPSTVYLDRILSECRQAAGDRIPCIRWRGGEVRRWRGRLYFLSAPPPPAIDWHSPWDGRAALLLPDGSCLEAAPAPRGIPLALWQERPITVRYRRGGEILRQHSHRRPLKKFLQEQGVPPWRRQRLPLVYLGEELVAVAGLWCAELTNRAPAVRPRWLPRGLQSQRL</sequence>
<dbReference type="InterPro" id="IPR012094">
    <property type="entry name" value="tRNA_Ile_lys_synt"/>
</dbReference>
<dbReference type="Gene3D" id="3.40.50.620">
    <property type="entry name" value="HUPs"/>
    <property type="match status" value="1"/>
</dbReference>
<dbReference type="GO" id="GO:0005737">
    <property type="term" value="C:cytoplasm"/>
    <property type="evidence" value="ECO:0007669"/>
    <property type="project" value="UniProtKB-SubCell"/>
</dbReference>
<dbReference type="RefSeq" id="WP_286293487.1">
    <property type="nucleotide sequence ID" value="NZ_AP024718.1"/>
</dbReference>
<dbReference type="AlphaFoldDB" id="A0AAU9C5C8"/>
<dbReference type="SUPFAM" id="SSF52402">
    <property type="entry name" value="Adenine nucleotide alpha hydrolases-like"/>
    <property type="match status" value="1"/>
</dbReference>
<keyword evidence="11" id="KW-1185">Reference proteome</keyword>
<dbReference type="Pfam" id="PF09179">
    <property type="entry name" value="TilS"/>
    <property type="match status" value="1"/>
</dbReference>
<feature type="domain" description="Lysidine-tRNA(Ile) synthetase C-terminal" evidence="9">
    <location>
        <begin position="362"/>
        <end position="430"/>
    </location>
</feature>
<dbReference type="InterPro" id="IPR011063">
    <property type="entry name" value="TilS/TtcA_N"/>
</dbReference>
<feature type="binding site" evidence="8">
    <location>
        <begin position="25"/>
        <end position="30"/>
    </location>
    <ligand>
        <name>ATP</name>
        <dbReference type="ChEBI" id="CHEBI:30616"/>
    </ligand>
</feature>
<gene>
    <name evidence="8" type="primary">tilS</name>
    <name evidence="10" type="ORF">MIN45_P0738</name>
</gene>
<dbReference type="PANTHER" id="PTHR43033:SF1">
    <property type="entry name" value="TRNA(ILE)-LYSIDINE SYNTHASE-RELATED"/>
    <property type="match status" value="1"/>
</dbReference>
<dbReference type="EC" id="6.3.4.19" evidence="8"/>
<keyword evidence="3 8" id="KW-0436">Ligase</keyword>
<dbReference type="NCBIfam" id="TIGR02432">
    <property type="entry name" value="lysidine_TilS_N"/>
    <property type="match status" value="1"/>
</dbReference>
<comment type="domain">
    <text evidence="8">The N-terminal region contains the highly conserved SGGXDS motif, predicted to be a P-loop motif involved in ATP binding.</text>
</comment>
<dbReference type="Proteomes" id="UP001321450">
    <property type="component" value="Chromosome"/>
</dbReference>
<dbReference type="HAMAP" id="MF_01161">
    <property type="entry name" value="tRNA_Ile_lys_synt"/>
    <property type="match status" value="1"/>
</dbReference>
<dbReference type="InterPro" id="IPR012795">
    <property type="entry name" value="tRNA_Ile_lys_synt_N"/>
</dbReference>
<dbReference type="PANTHER" id="PTHR43033">
    <property type="entry name" value="TRNA(ILE)-LYSIDINE SYNTHASE-RELATED"/>
    <property type="match status" value="1"/>
</dbReference>
<keyword evidence="5 8" id="KW-0547">Nucleotide-binding</keyword>